<comment type="caution">
    <text evidence="2">The sequence shown here is derived from an EMBL/GenBank/DDBJ whole genome shotgun (WGS) entry which is preliminary data.</text>
</comment>
<keyword evidence="3" id="KW-1185">Reference proteome</keyword>
<evidence type="ECO:0000313" key="2">
    <source>
        <dbReference type="EMBL" id="KAG7299158.1"/>
    </source>
</evidence>
<name>A0ABQ7Q1Q6_PLUXY</name>
<organism evidence="2 3">
    <name type="scientific">Plutella xylostella</name>
    <name type="common">Diamondback moth</name>
    <name type="synonym">Plutella maculipennis</name>
    <dbReference type="NCBI Taxonomy" id="51655"/>
    <lineage>
        <taxon>Eukaryota</taxon>
        <taxon>Metazoa</taxon>
        <taxon>Ecdysozoa</taxon>
        <taxon>Arthropoda</taxon>
        <taxon>Hexapoda</taxon>
        <taxon>Insecta</taxon>
        <taxon>Pterygota</taxon>
        <taxon>Neoptera</taxon>
        <taxon>Endopterygota</taxon>
        <taxon>Lepidoptera</taxon>
        <taxon>Glossata</taxon>
        <taxon>Ditrysia</taxon>
        <taxon>Yponomeutoidea</taxon>
        <taxon>Plutellidae</taxon>
        <taxon>Plutella</taxon>
    </lineage>
</organism>
<evidence type="ECO:0000256" key="1">
    <source>
        <dbReference type="SAM" id="Coils"/>
    </source>
</evidence>
<accession>A0ABQ7Q1Q6</accession>
<gene>
    <name evidence="2" type="ORF">JYU34_017698</name>
</gene>
<dbReference type="PANTHER" id="PTHR23313">
    <property type="entry name" value="TSEC1-RELATED"/>
    <property type="match status" value="1"/>
</dbReference>
<proteinExistence type="predicted"/>
<feature type="coiled-coil region" evidence="1">
    <location>
        <begin position="143"/>
        <end position="357"/>
    </location>
</feature>
<protein>
    <submittedName>
        <fullName evidence="2">Uncharacterized protein</fullName>
    </submittedName>
</protein>
<evidence type="ECO:0000313" key="3">
    <source>
        <dbReference type="Proteomes" id="UP000823941"/>
    </source>
</evidence>
<dbReference type="Proteomes" id="UP000823941">
    <property type="component" value="Chromosome 23"/>
</dbReference>
<keyword evidence="1" id="KW-0175">Coiled coil</keyword>
<sequence length="1225" mass="137827">MPQVPPCLSRRYEAMDQLVSELTGSAEDTSGEPPEVIQDPAIRLMCDLWLVMKENPDIDVVEALQKCKQEAAKKCPGRQRPVSLYPCAANPACDLQGQRNPAEGLSRGRICSGKLACRRFNQQDKREDLTSDQGDSQDRVAPISKVLNNLNAVTEMNKKFQEQLEDVEQTEKQLEDKMKQLEDKEREGLELLKEADCMWNCMESAYQQKLKESEDKQSQLIDEVHKIEKTISKWRRGYRDLELQMKKVGKVEKEIEEKKLKRENDINCLNLEIENLKKQIKKDDTAIEASKKAFDSKKKACDEKVSTFTKKTAALEKELAEEIRNRKQADIEGQKEIKAARDELNNLSKKLLEKKLANQDILAEYGALMKDVELLKENKEVCKQRCKSKSEAIDKELQEIEEEMANFTIQCSRCHQTTDTDDVRKFCTDCPRCLKERSCYVEQGVCCPDSGSDCVCMSVKEKFIGNVFENMCSYLEAKSKSASSQNVADAVLDCLKSSLNGKLNNETKALLKDFIMSSLKKNLNSIIIGGAVKTRCEMDLETYNQLMLCLKQINVSPASKEDKGQSKLAPCPRWGGTSECQCKKSGKLSSCPCAKKAPPPTFAPCPPTKGQTCKNTKKIVCDTTCCIDEGEDDEPEPSCDNKKCSTSFKHTMRAAQCSLDIDALPVDPIADSLNQAEKEDQTNYCFSPLEVEHQLQGDTLHLIKDVMKATNTEISTIDKTLPSDAGTKSYATKFALMDSRGTATDFSAESTNLNVSLDKYVNAPSVIGSETLLSATADLKNYDVVAIAPIAEKRNDTENNISVKGNTEDNDHRMDPKFLPEQFSNKEIVGYGPGKSSLKEIFHITKDPFDSKQISESVKSIDTPIPSKQTASDMSQDVKQNNVLKISVHPTPYNKKKLSTIDNFHLTNHPTVLRTTPSRNYLIILDKEFEKESSQLIADFIDEENKRVVEIVDVKESEICLVLKDDDDDVSNVSINDVNKALLVITACGNIKLSVHARRPTYELDEKSSRQKYNMRSPVYKEVLNQYVQDSKSIEEISDIDLQLLNNGVQKLGSERSRSTFVGDNPDLVTIFMKEKITKRSFSTLISRLSEEVIDMKHSTHLLDSNQSPKDEAVSTMCDKTCNSAKCECRYLELDSSENSPERFSSIISDDDCRSITLRNAIKSQCGCRFNESGNPSFNFNQQCFHVNVDQSCKNFNKKSPSTIVTFKDFCSMLDSGKRFPRILE</sequence>
<dbReference type="EMBL" id="JAHIBW010000023">
    <property type="protein sequence ID" value="KAG7299158.1"/>
    <property type="molecule type" value="Genomic_DNA"/>
</dbReference>
<reference evidence="2 3" key="1">
    <citation type="submission" date="2021-06" db="EMBL/GenBank/DDBJ databases">
        <title>A haploid diamondback moth (Plutella xylostella L.) genome assembly resolves 31 chromosomes and identifies a diamide resistance mutation.</title>
        <authorList>
            <person name="Ward C.M."/>
            <person name="Perry K.D."/>
            <person name="Baker G."/>
            <person name="Powis K."/>
            <person name="Heckel D.G."/>
            <person name="Baxter S.W."/>
        </authorList>
    </citation>
    <scope>NUCLEOTIDE SEQUENCE [LARGE SCALE GENOMIC DNA]</scope>
    <source>
        <strain evidence="2 3">LV</strain>
        <tissue evidence="2">Single pupa</tissue>
    </source>
</reference>
<feature type="coiled-coil region" evidence="1">
    <location>
        <begin position="383"/>
        <end position="410"/>
    </location>
</feature>
<dbReference type="PANTHER" id="PTHR23313:SF0">
    <property type="entry name" value="TESTIS-EXPRESSED PROTEIN 9"/>
    <property type="match status" value="1"/>
</dbReference>